<keyword evidence="5" id="KW-0812">Transmembrane</keyword>
<organism evidence="6 7">
    <name type="scientific">Mollisia scopiformis</name>
    <name type="common">Conifer needle endophyte fungus</name>
    <name type="synonym">Phialocephala scopiformis</name>
    <dbReference type="NCBI Taxonomy" id="149040"/>
    <lineage>
        <taxon>Eukaryota</taxon>
        <taxon>Fungi</taxon>
        <taxon>Dikarya</taxon>
        <taxon>Ascomycota</taxon>
        <taxon>Pezizomycotina</taxon>
        <taxon>Leotiomycetes</taxon>
        <taxon>Helotiales</taxon>
        <taxon>Mollisiaceae</taxon>
        <taxon>Mollisia</taxon>
    </lineage>
</organism>
<feature type="region of interest" description="Disordered" evidence="4">
    <location>
        <begin position="1"/>
        <end position="28"/>
    </location>
</feature>
<dbReference type="AlphaFoldDB" id="A0A132B7W5"/>
<keyword evidence="5" id="KW-1133">Transmembrane helix</keyword>
<dbReference type="Pfam" id="PF10250">
    <property type="entry name" value="O-FucT"/>
    <property type="match status" value="1"/>
</dbReference>
<evidence type="ECO:0000313" key="7">
    <source>
        <dbReference type="Proteomes" id="UP000070700"/>
    </source>
</evidence>
<evidence type="ECO:0000256" key="5">
    <source>
        <dbReference type="SAM" id="Phobius"/>
    </source>
</evidence>
<dbReference type="InterPro" id="IPR019378">
    <property type="entry name" value="GDP-Fuc_O-FucTrfase"/>
</dbReference>
<dbReference type="OrthoDB" id="20368at2759"/>
<evidence type="ECO:0000256" key="1">
    <source>
        <dbReference type="ARBA" id="ARBA00022679"/>
    </source>
</evidence>
<keyword evidence="2" id="KW-0294">Fucose metabolism</keyword>
<dbReference type="GO" id="GO:0016740">
    <property type="term" value="F:transferase activity"/>
    <property type="evidence" value="ECO:0007669"/>
    <property type="project" value="UniProtKB-KW"/>
</dbReference>
<evidence type="ECO:0000256" key="4">
    <source>
        <dbReference type="SAM" id="MobiDB-lite"/>
    </source>
</evidence>
<feature type="transmembrane region" description="Helical" evidence="5">
    <location>
        <begin position="71"/>
        <end position="89"/>
    </location>
</feature>
<keyword evidence="1" id="KW-0808">Transferase</keyword>
<evidence type="ECO:0008006" key="8">
    <source>
        <dbReference type="Google" id="ProtNLM"/>
    </source>
</evidence>
<sequence length="506" mass="57936">MDFLSLLTSGHSDQGPLPTRSRNEHNSTTDILEEQEKGISNARIYDSSQRLLTSWRQVVSLLFLAQKRTQIILVFSVFWVFFWVFFLMARHEFSEPKPQELPQSTAVIIVDTVPESSLSKLCKETKWTDGLWLHCHNHALKIGDNGGSFSGGLTNARNRFQTCVRLAIDLGAGVLIPSITARAEDNLGLANTHVICPDLWFDIEYFRSEVQQQCPQLQMKFCQNSMDGATVVNMPYRPTHEDPSHTKTTFGCTVNTELLRRDIKREEIDPMKPVLVNYGDAMFTWNYTRCDENPTIRKDLIKTIRNSPSLVNMGLEILSHPELDEKPFFGVHLRAEKDVPASWGPVDVQMQRFVESILATSAESEEAVSTVYVSCGDQDAIETFRQLLRPHGFSVIDKWSLLKEDTERLEILNSFNFDQKGAVDSEVLRSSTYFLGHWKSTMSLQLVYERVMDDDPQKWFRENIYPESTDPATCCHRKWVHNLVVSGDTFQKLYIIDGPDFMDTFP</sequence>
<dbReference type="Proteomes" id="UP000070700">
    <property type="component" value="Unassembled WGS sequence"/>
</dbReference>
<keyword evidence="7" id="KW-1185">Reference proteome</keyword>
<evidence type="ECO:0000313" key="6">
    <source>
        <dbReference type="EMBL" id="KUJ08492.1"/>
    </source>
</evidence>
<evidence type="ECO:0000256" key="2">
    <source>
        <dbReference type="ARBA" id="ARBA00023253"/>
    </source>
</evidence>
<accession>A0A132B7W5</accession>
<dbReference type="GO" id="GO:0006004">
    <property type="term" value="P:fucose metabolic process"/>
    <property type="evidence" value="ECO:0007669"/>
    <property type="project" value="UniProtKB-KW"/>
</dbReference>
<keyword evidence="3" id="KW-0119">Carbohydrate metabolism</keyword>
<reference evidence="6 7" key="1">
    <citation type="submission" date="2015-10" db="EMBL/GenBank/DDBJ databases">
        <title>Full genome of DAOMC 229536 Phialocephala scopiformis, a fungal endophyte of spruce producing the potent anti-insectan compound rugulosin.</title>
        <authorList>
            <consortium name="DOE Joint Genome Institute"/>
            <person name="Walker A.K."/>
            <person name="Frasz S.L."/>
            <person name="Seifert K.A."/>
            <person name="Miller J.D."/>
            <person name="Mondo S.J."/>
            <person name="Labutti K."/>
            <person name="Lipzen A."/>
            <person name="Dockter R."/>
            <person name="Kennedy M."/>
            <person name="Grigoriev I.V."/>
            <person name="Spatafora J.W."/>
        </authorList>
    </citation>
    <scope>NUCLEOTIDE SEQUENCE [LARGE SCALE GENOMIC DNA]</scope>
    <source>
        <strain evidence="6 7">CBS 120377</strain>
    </source>
</reference>
<dbReference type="KEGG" id="psco:LY89DRAFT_331873"/>
<gene>
    <name evidence="6" type="ORF">LY89DRAFT_331873</name>
</gene>
<evidence type="ECO:0000256" key="3">
    <source>
        <dbReference type="ARBA" id="ARBA00023277"/>
    </source>
</evidence>
<dbReference type="InParanoid" id="A0A132B7W5"/>
<dbReference type="RefSeq" id="XP_018062847.1">
    <property type="nucleotide sequence ID" value="XM_018206795.1"/>
</dbReference>
<feature type="compositionally biased region" description="Polar residues" evidence="4">
    <location>
        <begin position="1"/>
        <end position="12"/>
    </location>
</feature>
<keyword evidence="5" id="KW-0472">Membrane</keyword>
<dbReference type="Gene3D" id="3.40.50.11350">
    <property type="match status" value="1"/>
</dbReference>
<proteinExistence type="predicted"/>
<dbReference type="EMBL" id="KQ947435">
    <property type="protein sequence ID" value="KUJ08492.1"/>
    <property type="molecule type" value="Genomic_DNA"/>
</dbReference>
<dbReference type="GeneID" id="28816521"/>
<name>A0A132B7W5_MOLSC</name>
<protein>
    <recommendedName>
        <fullName evidence="8">O-fucosyltransferase family protein</fullName>
    </recommendedName>
</protein>
<dbReference type="CDD" id="cd11296">
    <property type="entry name" value="O-FucT_like"/>
    <property type="match status" value="1"/>
</dbReference>